<evidence type="ECO:0000313" key="1">
    <source>
        <dbReference type="EMBL" id="CAP20176.1"/>
    </source>
</evidence>
<dbReference type="AlphaFoldDB" id="B0RKR9"/>
<protein>
    <submittedName>
        <fullName evidence="1">Uncharacterized protein</fullName>
    </submittedName>
</protein>
<organism evidence="1">
    <name type="scientific">Yersinia enterocolitica</name>
    <dbReference type="NCBI Taxonomy" id="630"/>
    <lineage>
        <taxon>Bacteria</taxon>
        <taxon>Pseudomonadati</taxon>
        <taxon>Pseudomonadota</taxon>
        <taxon>Gammaproteobacteria</taxon>
        <taxon>Enterobacterales</taxon>
        <taxon>Yersiniaceae</taxon>
        <taxon>Yersinia</taxon>
    </lineage>
</organism>
<proteinExistence type="predicted"/>
<reference evidence="1" key="1">
    <citation type="journal article" date="2008" name="J. Bacteriol.">
        <title>Genetic and functional properties of the self-transmissible Yersinia enterocolitica plasmid pYE854, which mobilizes the virulence plasmid pYV.</title>
        <authorList>
            <person name="Hammerl J.A."/>
            <person name="Klein I."/>
            <person name="Lanka E."/>
            <person name="Appel B."/>
            <person name="Hertwig S."/>
        </authorList>
    </citation>
    <scope>NUCLEOTIDE SEQUENCE [LARGE SCALE GENOMIC DNA]</scope>
    <source>
        <strain evidence="1">29854</strain>
        <plasmid evidence="1">pYE854</plasmid>
    </source>
</reference>
<accession>B0RKR9</accession>
<keyword evidence="1" id="KW-0614">Plasmid</keyword>
<name>B0RKR9_YEREN</name>
<geneLocation type="plasmid" evidence="1">
    <name>pYE854</name>
</geneLocation>
<dbReference type="EMBL" id="AM905950">
    <property type="protein sequence ID" value="CAP20176.1"/>
    <property type="molecule type" value="Genomic_DNA"/>
</dbReference>
<sequence length="61" mass="6939">MNADVYSFCVKHQKMSPNLLREESSLMRSTSVICIIMPSGDKLTKMFPLARLIFRPSNAFS</sequence>